<evidence type="ECO:0000256" key="1">
    <source>
        <dbReference type="SAM" id="Phobius"/>
    </source>
</evidence>
<keyword evidence="1" id="KW-0472">Membrane</keyword>
<accession>A0A7G1HSC0</accession>
<organism evidence="2 3">
    <name type="scientific">Coprobacter secundus subsp. similis</name>
    <dbReference type="NCBI Taxonomy" id="2751153"/>
    <lineage>
        <taxon>Bacteria</taxon>
        <taxon>Pseudomonadati</taxon>
        <taxon>Bacteroidota</taxon>
        <taxon>Bacteroidia</taxon>
        <taxon>Bacteroidales</taxon>
        <taxon>Barnesiellaceae</taxon>
        <taxon>Coprobacter</taxon>
    </lineage>
</organism>
<feature type="transmembrane region" description="Helical" evidence="1">
    <location>
        <begin position="75"/>
        <end position="96"/>
    </location>
</feature>
<sequence>MRENIEHEGIITNIRNGVADVQIVQYSACSNCHAQSACTVSDKKEKMVEIPCNDMDFKIGDKVLIIGNSSIGSQAILIAFFYPFILLFCTLFIIYSVTSDEVLSGILSLTTLIPYYIILYFLKSKLKKKFEFSIKKT</sequence>
<protein>
    <recommendedName>
        <fullName evidence="4">Positive regulator of sigma(E), RseC/MucC</fullName>
    </recommendedName>
</protein>
<dbReference type="AlphaFoldDB" id="A0A7G1HSC0"/>
<name>A0A7G1HSC0_9BACT</name>
<evidence type="ECO:0008006" key="4">
    <source>
        <dbReference type="Google" id="ProtNLM"/>
    </source>
</evidence>
<dbReference type="Pfam" id="PF04246">
    <property type="entry name" value="RseC_MucC"/>
    <property type="match status" value="1"/>
</dbReference>
<keyword evidence="3" id="KW-1185">Reference proteome</keyword>
<reference evidence="3" key="1">
    <citation type="submission" date="2020-07" db="EMBL/GenBank/DDBJ databases">
        <title>Complete genome sequencing of Coprobacter sp. strain 2CBH44.</title>
        <authorList>
            <person name="Sakamoto M."/>
            <person name="Murakami T."/>
            <person name="Mori H."/>
        </authorList>
    </citation>
    <scope>NUCLEOTIDE SEQUENCE [LARGE SCALE GENOMIC DNA]</scope>
    <source>
        <strain evidence="3">2CBH44</strain>
    </source>
</reference>
<dbReference type="EMBL" id="AP023322">
    <property type="protein sequence ID" value="BCI62629.1"/>
    <property type="molecule type" value="Genomic_DNA"/>
</dbReference>
<dbReference type="Proteomes" id="UP000594042">
    <property type="component" value="Chromosome"/>
</dbReference>
<evidence type="ECO:0000313" key="2">
    <source>
        <dbReference type="EMBL" id="BCI62629.1"/>
    </source>
</evidence>
<keyword evidence="1" id="KW-0812">Transmembrane</keyword>
<proteinExistence type="predicted"/>
<dbReference type="InterPro" id="IPR007359">
    <property type="entry name" value="SigmaE_reg_RseC_MucC"/>
</dbReference>
<dbReference type="PANTHER" id="PTHR35867">
    <property type="entry name" value="PROTEIN RSEC"/>
    <property type="match status" value="1"/>
</dbReference>
<dbReference type="PANTHER" id="PTHR35867:SF1">
    <property type="entry name" value="PROTEIN RSEC"/>
    <property type="match status" value="1"/>
</dbReference>
<gene>
    <name evidence="2" type="ORF">Cop2CBH44_09820</name>
</gene>
<dbReference type="KEGG" id="copr:Cop2CBH44_09820"/>
<feature type="transmembrane region" description="Helical" evidence="1">
    <location>
        <begin position="102"/>
        <end position="122"/>
    </location>
</feature>
<evidence type="ECO:0000313" key="3">
    <source>
        <dbReference type="Proteomes" id="UP000594042"/>
    </source>
</evidence>
<keyword evidence="1" id="KW-1133">Transmembrane helix</keyword>
<dbReference type="RefSeq" id="WP_200755661.1">
    <property type="nucleotide sequence ID" value="NZ_AP023322.1"/>
</dbReference>